<dbReference type="Proteomes" id="UP000316426">
    <property type="component" value="Chromosome"/>
</dbReference>
<evidence type="ECO:0000313" key="10">
    <source>
        <dbReference type="EMBL" id="QDV72706.1"/>
    </source>
</evidence>
<feature type="transmembrane region" description="Helical" evidence="9">
    <location>
        <begin position="200"/>
        <end position="217"/>
    </location>
</feature>
<keyword evidence="6" id="KW-0406">Ion transport</keyword>
<evidence type="ECO:0000256" key="5">
    <source>
        <dbReference type="ARBA" id="ARBA00022989"/>
    </source>
</evidence>
<keyword evidence="2" id="KW-0813">Transport</keyword>
<dbReference type="GO" id="GO:0005254">
    <property type="term" value="F:chloride channel activity"/>
    <property type="evidence" value="ECO:0007669"/>
    <property type="project" value="InterPro"/>
</dbReference>
<dbReference type="InterPro" id="IPR044669">
    <property type="entry name" value="YneE/VCCN1/2-like"/>
</dbReference>
<evidence type="ECO:0000256" key="7">
    <source>
        <dbReference type="ARBA" id="ARBA00023136"/>
    </source>
</evidence>
<keyword evidence="5 9" id="KW-1133">Transmembrane helix</keyword>
<dbReference type="PANTHER" id="PTHR33281">
    <property type="entry name" value="UPF0187 PROTEIN YNEE"/>
    <property type="match status" value="1"/>
</dbReference>
<evidence type="ECO:0000256" key="8">
    <source>
        <dbReference type="ARBA" id="ARBA00034708"/>
    </source>
</evidence>
<accession>A0A518K4I8</accession>
<keyword evidence="4 9" id="KW-0812">Transmembrane</keyword>
<evidence type="ECO:0000256" key="2">
    <source>
        <dbReference type="ARBA" id="ARBA00022448"/>
    </source>
</evidence>
<evidence type="ECO:0000256" key="9">
    <source>
        <dbReference type="SAM" id="Phobius"/>
    </source>
</evidence>
<evidence type="ECO:0000256" key="3">
    <source>
        <dbReference type="ARBA" id="ARBA00022475"/>
    </source>
</evidence>
<feature type="transmembrane region" description="Helical" evidence="9">
    <location>
        <begin position="20"/>
        <end position="40"/>
    </location>
</feature>
<dbReference type="AlphaFoldDB" id="A0A518K4I8"/>
<reference evidence="10 11" key="1">
    <citation type="submission" date="2019-02" db="EMBL/GenBank/DDBJ databases">
        <title>Deep-cultivation of Planctomycetes and their phenomic and genomic characterization uncovers novel biology.</title>
        <authorList>
            <person name="Wiegand S."/>
            <person name="Jogler M."/>
            <person name="Boedeker C."/>
            <person name="Pinto D."/>
            <person name="Vollmers J."/>
            <person name="Rivas-Marin E."/>
            <person name="Kohn T."/>
            <person name="Peeters S.H."/>
            <person name="Heuer A."/>
            <person name="Rast P."/>
            <person name="Oberbeckmann S."/>
            <person name="Bunk B."/>
            <person name="Jeske O."/>
            <person name="Meyerdierks A."/>
            <person name="Storesund J.E."/>
            <person name="Kallscheuer N."/>
            <person name="Luecker S."/>
            <person name="Lage O.M."/>
            <person name="Pohl T."/>
            <person name="Merkel B.J."/>
            <person name="Hornburger P."/>
            <person name="Mueller R.-W."/>
            <person name="Bruemmer F."/>
            <person name="Labrenz M."/>
            <person name="Spormann A.M."/>
            <person name="Op den Camp H."/>
            <person name="Overmann J."/>
            <person name="Amann R."/>
            <person name="Jetten M.S.M."/>
            <person name="Mascher T."/>
            <person name="Medema M.H."/>
            <person name="Devos D.P."/>
            <person name="Kaster A.-K."/>
            <person name="Ovreas L."/>
            <person name="Rohde M."/>
            <person name="Galperin M.Y."/>
            <person name="Jogler C."/>
        </authorList>
    </citation>
    <scope>NUCLEOTIDE SEQUENCE [LARGE SCALE GENOMIC DNA]</scope>
    <source>
        <strain evidence="10 11">Spa11</strain>
    </source>
</reference>
<evidence type="ECO:0000313" key="11">
    <source>
        <dbReference type="Proteomes" id="UP000316426"/>
    </source>
</evidence>
<evidence type="ECO:0000256" key="1">
    <source>
        <dbReference type="ARBA" id="ARBA00004651"/>
    </source>
</evidence>
<keyword evidence="11" id="KW-1185">Reference proteome</keyword>
<dbReference type="GO" id="GO:0005886">
    <property type="term" value="C:plasma membrane"/>
    <property type="evidence" value="ECO:0007669"/>
    <property type="project" value="UniProtKB-SubCell"/>
</dbReference>
<evidence type="ECO:0000256" key="6">
    <source>
        <dbReference type="ARBA" id="ARBA00023065"/>
    </source>
</evidence>
<proteinExistence type="inferred from homology"/>
<name>A0A518K4I8_9BACT</name>
<gene>
    <name evidence="10" type="ORF">Spa11_08880</name>
</gene>
<dbReference type="EMBL" id="CP036349">
    <property type="protein sequence ID" value="QDV72706.1"/>
    <property type="molecule type" value="Genomic_DNA"/>
</dbReference>
<dbReference type="PANTHER" id="PTHR33281:SF19">
    <property type="entry name" value="VOLTAGE-DEPENDENT ANION CHANNEL-FORMING PROTEIN YNEE"/>
    <property type="match status" value="1"/>
</dbReference>
<organism evidence="10 11">
    <name type="scientific">Botrimarina mediterranea</name>
    <dbReference type="NCBI Taxonomy" id="2528022"/>
    <lineage>
        <taxon>Bacteria</taxon>
        <taxon>Pseudomonadati</taxon>
        <taxon>Planctomycetota</taxon>
        <taxon>Planctomycetia</taxon>
        <taxon>Pirellulales</taxon>
        <taxon>Lacipirellulaceae</taxon>
        <taxon>Botrimarina</taxon>
    </lineage>
</organism>
<comment type="subcellular location">
    <subcellularLocation>
        <location evidence="1">Cell membrane</location>
        <topology evidence="1">Multi-pass membrane protein</topology>
    </subcellularLocation>
</comment>
<comment type="similarity">
    <text evidence="8">Belongs to the anion channel-forming bestrophin (TC 1.A.46) family.</text>
</comment>
<dbReference type="Pfam" id="PF25539">
    <property type="entry name" value="Bestrophin_2"/>
    <property type="match status" value="1"/>
</dbReference>
<feature type="transmembrane region" description="Helical" evidence="9">
    <location>
        <begin position="52"/>
        <end position="70"/>
    </location>
</feature>
<keyword evidence="7 9" id="KW-0472">Membrane</keyword>
<evidence type="ECO:0000256" key="4">
    <source>
        <dbReference type="ARBA" id="ARBA00022692"/>
    </source>
</evidence>
<dbReference type="KEGG" id="bmei:Spa11_08880"/>
<keyword evidence="3" id="KW-1003">Cell membrane</keyword>
<dbReference type="RefSeq" id="WP_197529732.1">
    <property type="nucleotide sequence ID" value="NZ_CP036349.1"/>
</dbReference>
<protein>
    <submittedName>
        <fullName evidence="10">Bestrophin, RFP-TM, chloride channel</fullName>
    </submittedName>
</protein>
<sequence length="277" mass="31484">MVRQKIQRILFSRTLRHIAVLAALAGVYAAVCVWLELLIAPRFSGRTPNFHTTLSLVLGLLLVFRTNAAYARWWEARILWGGLVNASRNLAVKIVTIPATAPREEIEAAGQLVLVFPYALRDRLRSVESDDVPDEFKDFAHKPSAIVKRLYERFTAWRREGHIDGMDLRVLDAEATKLLEICGACERILGTRMTRSYRRFARQCIVLFLLILPWEMAVTLEWWAAPMVVVIAYFMIGLEVVAEHVEEPFGHDEDDLDLDGLCATIHRTAGEVLSDKQ</sequence>